<protein>
    <submittedName>
        <fullName evidence="1">Uncharacterized protein</fullName>
    </submittedName>
</protein>
<keyword evidence="2" id="KW-1185">Reference proteome</keyword>
<organism evidence="1 2">
    <name type="scientific">Ixodes persulcatus</name>
    <name type="common">Taiga tick</name>
    <dbReference type="NCBI Taxonomy" id="34615"/>
    <lineage>
        <taxon>Eukaryota</taxon>
        <taxon>Metazoa</taxon>
        <taxon>Ecdysozoa</taxon>
        <taxon>Arthropoda</taxon>
        <taxon>Chelicerata</taxon>
        <taxon>Arachnida</taxon>
        <taxon>Acari</taxon>
        <taxon>Parasitiformes</taxon>
        <taxon>Ixodida</taxon>
        <taxon>Ixodoidea</taxon>
        <taxon>Ixodidae</taxon>
        <taxon>Ixodinae</taxon>
        <taxon>Ixodes</taxon>
    </lineage>
</organism>
<dbReference type="Proteomes" id="UP000805193">
    <property type="component" value="Unassembled WGS sequence"/>
</dbReference>
<feature type="non-terminal residue" evidence="1">
    <location>
        <position position="53"/>
    </location>
</feature>
<sequence>VRRQAPEGVLAAPSYQPSVGKVLPTPSGHFRGRKDGKVESPPWNQTVPPGQSD</sequence>
<name>A0AC60Q3P8_IXOPE</name>
<gene>
    <name evidence="1" type="ORF">HPB47_024648</name>
</gene>
<dbReference type="EMBL" id="JABSTQ010009533">
    <property type="protein sequence ID" value="KAG0428362.1"/>
    <property type="molecule type" value="Genomic_DNA"/>
</dbReference>
<feature type="non-terminal residue" evidence="1">
    <location>
        <position position="1"/>
    </location>
</feature>
<evidence type="ECO:0000313" key="2">
    <source>
        <dbReference type="Proteomes" id="UP000805193"/>
    </source>
</evidence>
<comment type="caution">
    <text evidence="1">The sequence shown here is derived from an EMBL/GenBank/DDBJ whole genome shotgun (WGS) entry which is preliminary data.</text>
</comment>
<accession>A0AC60Q3P8</accession>
<reference evidence="1 2" key="1">
    <citation type="journal article" date="2020" name="Cell">
        <title>Large-Scale Comparative Analyses of Tick Genomes Elucidate Their Genetic Diversity and Vector Capacities.</title>
        <authorList>
            <consortium name="Tick Genome and Microbiome Consortium (TIGMIC)"/>
            <person name="Jia N."/>
            <person name="Wang J."/>
            <person name="Shi W."/>
            <person name="Du L."/>
            <person name="Sun Y."/>
            <person name="Zhan W."/>
            <person name="Jiang J.F."/>
            <person name="Wang Q."/>
            <person name="Zhang B."/>
            <person name="Ji P."/>
            <person name="Bell-Sakyi L."/>
            <person name="Cui X.M."/>
            <person name="Yuan T.T."/>
            <person name="Jiang B.G."/>
            <person name="Yang W.F."/>
            <person name="Lam T.T."/>
            <person name="Chang Q.C."/>
            <person name="Ding S.J."/>
            <person name="Wang X.J."/>
            <person name="Zhu J.G."/>
            <person name="Ruan X.D."/>
            <person name="Zhao L."/>
            <person name="Wei J.T."/>
            <person name="Ye R.Z."/>
            <person name="Que T.C."/>
            <person name="Du C.H."/>
            <person name="Zhou Y.H."/>
            <person name="Cheng J.X."/>
            <person name="Dai P.F."/>
            <person name="Guo W.B."/>
            <person name="Han X.H."/>
            <person name="Huang E.J."/>
            <person name="Li L.F."/>
            <person name="Wei W."/>
            <person name="Gao Y.C."/>
            <person name="Liu J.Z."/>
            <person name="Shao H.Z."/>
            <person name="Wang X."/>
            <person name="Wang C.C."/>
            <person name="Yang T.C."/>
            <person name="Huo Q.B."/>
            <person name="Li W."/>
            <person name="Chen H.Y."/>
            <person name="Chen S.E."/>
            <person name="Zhou L.G."/>
            <person name="Ni X.B."/>
            <person name="Tian J.H."/>
            <person name="Sheng Y."/>
            <person name="Liu T."/>
            <person name="Pan Y.S."/>
            <person name="Xia L.Y."/>
            <person name="Li J."/>
            <person name="Zhao F."/>
            <person name="Cao W.C."/>
        </authorList>
    </citation>
    <scope>NUCLEOTIDE SEQUENCE [LARGE SCALE GENOMIC DNA]</scope>
    <source>
        <strain evidence="1">Iper-2018</strain>
    </source>
</reference>
<evidence type="ECO:0000313" key="1">
    <source>
        <dbReference type="EMBL" id="KAG0428362.1"/>
    </source>
</evidence>
<proteinExistence type="predicted"/>